<sequence length="68" mass="7476">MTATQIDLDDSLVRQAAEILGTTTKRATVNEALRRLVATEMQLRHLDELASGALPDLGDPEVMAEAWR</sequence>
<accession>A0ABU7WXC2</accession>
<keyword evidence="2" id="KW-1185">Reference proteome</keyword>
<organism evidence="1 2">
    <name type="scientific">Streptomyces chrestomyceticus</name>
    <dbReference type="NCBI Taxonomy" id="68185"/>
    <lineage>
        <taxon>Bacteria</taxon>
        <taxon>Bacillati</taxon>
        <taxon>Actinomycetota</taxon>
        <taxon>Actinomycetes</taxon>
        <taxon>Kitasatosporales</taxon>
        <taxon>Streptomycetaceae</taxon>
        <taxon>Streptomyces</taxon>
    </lineage>
</organism>
<dbReference type="RefSeq" id="WP_331787875.1">
    <property type="nucleotide sequence ID" value="NZ_JAVFKM010000011.1"/>
</dbReference>
<evidence type="ECO:0000313" key="1">
    <source>
        <dbReference type="EMBL" id="MEF3115926.1"/>
    </source>
</evidence>
<name>A0ABU7WXC2_9ACTN</name>
<proteinExistence type="predicted"/>
<dbReference type="Proteomes" id="UP001348265">
    <property type="component" value="Unassembled WGS sequence"/>
</dbReference>
<gene>
    <name evidence="1" type="ORF">RB636_22365</name>
</gene>
<dbReference type="Pfam" id="PF09957">
    <property type="entry name" value="VapB_antitoxin"/>
    <property type="match status" value="1"/>
</dbReference>
<dbReference type="EMBL" id="JAVFKM010000011">
    <property type="protein sequence ID" value="MEF3115926.1"/>
    <property type="molecule type" value="Genomic_DNA"/>
</dbReference>
<reference evidence="1 2" key="1">
    <citation type="submission" date="2023-08" db="EMBL/GenBank/DDBJ databases">
        <authorList>
            <person name="Sharma P."/>
            <person name="Verma V."/>
            <person name="Mohan M.K."/>
            <person name="Dubey A.K."/>
        </authorList>
    </citation>
    <scope>NUCLEOTIDE SEQUENCE [LARGE SCALE GENOMIC DNA]</scope>
    <source>
        <strain evidence="1 2">ADP4</strain>
    </source>
</reference>
<comment type="caution">
    <text evidence="1">The sequence shown here is derived from an EMBL/GenBank/DDBJ whole genome shotgun (WGS) entry which is preliminary data.</text>
</comment>
<dbReference type="InterPro" id="IPR019239">
    <property type="entry name" value="VapB_antitoxin"/>
</dbReference>
<protein>
    <submittedName>
        <fullName evidence="1">Type II toxin-antitoxin system VapB family antitoxin</fullName>
    </submittedName>
</protein>
<evidence type="ECO:0000313" key="2">
    <source>
        <dbReference type="Proteomes" id="UP001348265"/>
    </source>
</evidence>